<dbReference type="EMBL" id="SSMC01000004">
    <property type="protein sequence ID" value="THD65755.1"/>
    <property type="molecule type" value="Genomic_DNA"/>
</dbReference>
<evidence type="ECO:0000259" key="1">
    <source>
        <dbReference type="Pfam" id="PF00534"/>
    </source>
</evidence>
<dbReference type="AlphaFoldDB" id="A0A4S3LX54"/>
<accession>A0A4S3LX54</accession>
<dbReference type="SUPFAM" id="SSF53756">
    <property type="entry name" value="UDP-Glycosyltransferase/glycogen phosphorylase"/>
    <property type="match status" value="1"/>
</dbReference>
<feature type="domain" description="Glycosyltransferase subfamily 4-like N-terminal" evidence="2">
    <location>
        <begin position="12"/>
        <end position="168"/>
    </location>
</feature>
<evidence type="ECO:0000313" key="4">
    <source>
        <dbReference type="Proteomes" id="UP000305939"/>
    </source>
</evidence>
<dbReference type="PANTHER" id="PTHR12526:SF630">
    <property type="entry name" value="GLYCOSYLTRANSFERASE"/>
    <property type="match status" value="1"/>
</dbReference>
<feature type="domain" description="Glycosyl transferase family 1" evidence="1">
    <location>
        <begin position="182"/>
        <end position="342"/>
    </location>
</feature>
<keyword evidence="3" id="KW-0808">Transferase</keyword>
<evidence type="ECO:0000313" key="3">
    <source>
        <dbReference type="EMBL" id="THD65755.1"/>
    </source>
</evidence>
<dbReference type="GO" id="GO:0016757">
    <property type="term" value="F:glycosyltransferase activity"/>
    <property type="evidence" value="ECO:0007669"/>
    <property type="project" value="InterPro"/>
</dbReference>
<dbReference type="OrthoDB" id="1522162at2"/>
<dbReference type="Gene3D" id="3.40.50.2000">
    <property type="entry name" value="Glycogen Phosphorylase B"/>
    <property type="match status" value="2"/>
</dbReference>
<dbReference type="Pfam" id="PF13439">
    <property type="entry name" value="Glyco_transf_4"/>
    <property type="match status" value="1"/>
</dbReference>
<gene>
    <name evidence="3" type="ORF">E7Z59_14300</name>
</gene>
<dbReference type="Pfam" id="PF00534">
    <property type="entry name" value="Glycos_transf_1"/>
    <property type="match status" value="1"/>
</dbReference>
<dbReference type="RefSeq" id="WP_136337039.1">
    <property type="nucleotide sequence ID" value="NZ_QXMP01000002.1"/>
</dbReference>
<dbReference type="PANTHER" id="PTHR12526">
    <property type="entry name" value="GLYCOSYLTRANSFERASE"/>
    <property type="match status" value="1"/>
</dbReference>
<dbReference type="Proteomes" id="UP000305939">
    <property type="component" value="Unassembled WGS sequence"/>
</dbReference>
<protein>
    <submittedName>
        <fullName evidence="3">Glycosyltransferase</fullName>
    </submittedName>
</protein>
<dbReference type="InterPro" id="IPR001296">
    <property type="entry name" value="Glyco_trans_1"/>
</dbReference>
<proteinExistence type="predicted"/>
<keyword evidence="4" id="KW-1185">Reference proteome</keyword>
<name>A0A4S3LX54_9FLAO</name>
<dbReference type="InterPro" id="IPR028098">
    <property type="entry name" value="Glyco_trans_4-like_N"/>
</dbReference>
<sequence>MNILHLSGAMVWGGNENQLAHFVTGHTGEALEQTVFCFEGAPIHKFCKSKGVRYYSVPKSGSFSLRTARSLKQCVMEHTIDIVHIHTSNFVSLYMLSDMLFKLGVQCVFSKKGISDASTTLSMLKYNYKGINAYISVSEVVEQSFKQQLYKRNWSKMHVVYDGIPEERILADRNKSIKDLPFIKEDTFIIGSVANHTPAKDLETLVGVVDILVNDLGKTNVLCVQFGGHSDLTTTLSKIIEERGLHDHIKLLGYRENVKEFIKDFNVALITSKAEGGPVFLLEALRDEVPVVTTRVGVVGELLTHSKHALISEIHDAKALAQSVQKVMEDPDLAMRMTREGKSLFLRELTLQNTISATFKIYEDLMKSA</sequence>
<reference evidence="3 4" key="1">
    <citation type="submission" date="2019-04" db="EMBL/GenBank/DDBJ databases">
        <title>Draft genome sequence of Robertkochia marina CC-AMO-30D.</title>
        <authorList>
            <person name="Hameed A."/>
            <person name="Lin S.-Y."/>
            <person name="Shahina M."/>
            <person name="Lai W.-A."/>
            <person name="Young C.-C."/>
        </authorList>
    </citation>
    <scope>NUCLEOTIDE SEQUENCE [LARGE SCALE GENOMIC DNA]</scope>
    <source>
        <strain evidence="3 4">CC-AMO-30D</strain>
    </source>
</reference>
<comment type="caution">
    <text evidence="3">The sequence shown here is derived from an EMBL/GenBank/DDBJ whole genome shotgun (WGS) entry which is preliminary data.</text>
</comment>
<organism evidence="3 4">
    <name type="scientific">Robertkochia marina</name>
    <dbReference type="NCBI Taxonomy" id="1227945"/>
    <lineage>
        <taxon>Bacteria</taxon>
        <taxon>Pseudomonadati</taxon>
        <taxon>Bacteroidota</taxon>
        <taxon>Flavobacteriia</taxon>
        <taxon>Flavobacteriales</taxon>
        <taxon>Flavobacteriaceae</taxon>
        <taxon>Robertkochia</taxon>
    </lineage>
</organism>
<evidence type="ECO:0000259" key="2">
    <source>
        <dbReference type="Pfam" id="PF13439"/>
    </source>
</evidence>